<name>I8J2W5_9BACL</name>
<feature type="transmembrane region" description="Helical" evidence="1">
    <location>
        <begin position="34"/>
        <end position="57"/>
    </location>
</feature>
<dbReference type="AlphaFoldDB" id="I8J2W5"/>
<proteinExistence type="predicted"/>
<dbReference type="Proteomes" id="UP000004080">
    <property type="component" value="Unassembled WGS sequence"/>
</dbReference>
<dbReference type="EMBL" id="AKKV01000023">
    <property type="protein sequence ID" value="EIT86091.1"/>
    <property type="molecule type" value="Genomic_DNA"/>
</dbReference>
<organism evidence="2 3">
    <name type="scientific">Fictibacillus macauensis ZFHKF-1</name>
    <dbReference type="NCBI Taxonomy" id="1196324"/>
    <lineage>
        <taxon>Bacteria</taxon>
        <taxon>Bacillati</taxon>
        <taxon>Bacillota</taxon>
        <taxon>Bacilli</taxon>
        <taxon>Bacillales</taxon>
        <taxon>Fictibacillaceae</taxon>
        <taxon>Fictibacillus</taxon>
    </lineage>
</organism>
<keyword evidence="3" id="KW-1185">Reference proteome</keyword>
<accession>I8J2W5</accession>
<feature type="transmembrane region" description="Helical" evidence="1">
    <location>
        <begin position="69"/>
        <end position="89"/>
    </location>
</feature>
<feature type="transmembrane region" description="Helical" evidence="1">
    <location>
        <begin position="6"/>
        <end position="22"/>
    </location>
</feature>
<reference evidence="2 3" key="1">
    <citation type="journal article" date="2012" name="J. Bacteriol.">
        <title>Genome of Bacillus macauensis ZFHKF-1, a Long-Chain-Forming Bacterium.</title>
        <authorList>
            <person name="Cai L."/>
            <person name="Zhang T."/>
        </authorList>
    </citation>
    <scope>NUCLEOTIDE SEQUENCE [LARGE SCALE GENOMIC DNA]</scope>
    <source>
        <strain evidence="2 3">ZFHKF-1</strain>
    </source>
</reference>
<feature type="transmembrane region" description="Helical" evidence="1">
    <location>
        <begin position="230"/>
        <end position="249"/>
    </location>
</feature>
<evidence type="ECO:0000313" key="3">
    <source>
        <dbReference type="Proteomes" id="UP000004080"/>
    </source>
</evidence>
<gene>
    <name evidence="2" type="ORF">A374_07216</name>
</gene>
<evidence type="ECO:0000256" key="1">
    <source>
        <dbReference type="SAM" id="Phobius"/>
    </source>
</evidence>
<keyword evidence="1" id="KW-0812">Transmembrane</keyword>
<dbReference type="RefSeq" id="WP_007201540.1">
    <property type="nucleotide sequence ID" value="NZ_AKKV01000023.1"/>
</dbReference>
<keyword evidence="1" id="KW-0472">Membrane</keyword>
<evidence type="ECO:0000313" key="2">
    <source>
        <dbReference type="EMBL" id="EIT86091.1"/>
    </source>
</evidence>
<dbReference type="PATRIC" id="fig|1196324.3.peg.1477"/>
<protein>
    <submittedName>
        <fullName evidence="2">Uncharacterized protein</fullName>
    </submittedName>
</protein>
<keyword evidence="1" id="KW-1133">Transmembrane helix</keyword>
<feature type="transmembrane region" description="Helical" evidence="1">
    <location>
        <begin position="157"/>
        <end position="184"/>
    </location>
</feature>
<feature type="transmembrane region" description="Helical" evidence="1">
    <location>
        <begin position="96"/>
        <end position="119"/>
    </location>
</feature>
<sequence length="261" mass="29738">MKGLTSLFIVYYALIVGYIGIIDQESSVGSLLKLAIVLAGIMVLVVWSSFMLSLLYHEQLRDKKKRMNVIFFSLYSEGFLFMMVIPYTYKHVSPLILLLILFGLFTVNYMLWVSVVATVKQRGLSLNVSLWRIVKMGEALEHTALISSMTTLDRLSYVFAVACAIVEDSVFFSSIVVGILLLSIKPVRRLEEMTTFGVVVHKEYVVAKVMYYSVYLFTIGWHLYFPNLTTFLIGVCSILALKLCMGKVMEDTYHKVQRNEI</sequence>
<comment type="caution">
    <text evidence="2">The sequence shown here is derived from an EMBL/GenBank/DDBJ whole genome shotgun (WGS) entry which is preliminary data.</text>
</comment>